<evidence type="ECO:0000313" key="3">
    <source>
        <dbReference type="Proteomes" id="UP000728032"/>
    </source>
</evidence>
<dbReference type="SUPFAM" id="SSF52047">
    <property type="entry name" value="RNI-like"/>
    <property type="match status" value="1"/>
</dbReference>
<gene>
    <name evidence="2" type="ORF">ONB1V03_LOCUS2351</name>
</gene>
<dbReference type="InterPro" id="IPR032675">
    <property type="entry name" value="LRR_dom_sf"/>
</dbReference>
<organism evidence="2">
    <name type="scientific">Oppiella nova</name>
    <dbReference type="NCBI Taxonomy" id="334625"/>
    <lineage>
        <taxon>Eukaryota</taxon>
        <taxon>Metazoa</taxon>
        <taxon>Ecdysozoa</taxon>
        <taxon>Arthropoda</taxon>
        <taxon>Chelicerata</taxon>
        <taxon>Arachnida</taxon>
        <taxon>Acari</taxon>
        <taxon>Acariformes</taxon>
        <taxon>Sarcoptiformes</taxon>
        <taxon>Oribatida</taxon>
        <taxon>Brachypylina</taxon>
        <taxon>Oppioidea</taxon>
        <taxon>Oppiidae</taxon>
        <taxon>Oppiella</taxon>
    </lineage>
</organism>
<dbReference type="Proteomes" id="UP000728032">
    <property type="component" value="Unassembled WGS sequence"/>
</dbReference>
<dbReference type="InterPro" id="IPR036047">
    <property type="entry name" value="F-box-like_dom_sf"/>
</dbReference>
<dbReference type="SUPFAM" id="SSF81383">
    <property type="entry name" value="F-box domain"/>
    <property type="match status" value="1"/>
</dbReference>
<dbReference type="InterPro" id="IPR001810">
    <property type="entry name" value="F-box_dom"/>
</dbReference>
<feature type="domain" description="F-box" evidence="1">
    <location>
        <begin position="44"/>
        <end position="78"/>
    </location>
</feature>
<dbReference type="EMBL" id="CAJPVJ010000528">
    <property type="protein sequence ID" value="CAG2162761.1"/>
    <property type="molecule type" value="Genomic_DNA"/>
</dbReference>
<accession>A0A7R9QCW9</accession>
<dbReference type="EMBL" id="OC915353">
    <property type="protein sequence ID" value="CAD7640038.1"/>
    <property type="molecule type" value="Genomic_DNA"/>
</dbReference>
<dbReference type="OrthoDB" id="549243at2759"/>
<name>A0A7R9QCW9_9ACAR</name>
<dbReference type="AlphaFoldDB" id="A0A7R9QCW9"/>
<dbReference type="Pfam" id="PF00646">
    <property type="entry name" value="F-box"/>
    <property type="match status" value="1"/>
</dbReference>
<keyword evidence="3" id="KW-1185">Reference proteome</keyword>
<reference evidence="2" key="1">
    <citation type="submission" date="2020-11" db="EMBL/GenBank/DDBJ databases">
        <authorList>
            <person name="Tran Van P."/>
        </authorList>
    </citation>
    <scope>NUCLEOTIDE SEQUENCE</scope>
</reference>
<evidence type="ECO:0000259" key="1">
    <source>
        <dbReference type="Pfam" id="PF00646"/>
    </source>
</evidence>
<sequence>MTSYKIIRCESTHAMAIDGTHITSATDGHTCHDHHYRRDSFDDRICDDLCEDLLSYLPIEDKIRMQCVSKRFRRLLHRRQYDLIVSRQTLGHRYRRVFDVKTFESLLKRFPLITFISVDLIGHQSGDQLIGLIIKYCKHLKAIHMNFFDKQHVDNRTEYRLLVKEETLKRFFERFSRQLRRIVVFENFVHILNVCHNLYELNLTNSYYSFVCLRSAFTEDTIDAMRCVRRLKFNYNSTTDYPLFALFVDNNRNSLVSIECNETIDSEDNTRLLCQISRLIYHSLRMIAKNCRHLSQLEISFYSSDRYLPFMVQNDVLNAIKHFRRLQKFAFHFIECCESDFLNVCLNKCGNVTDLSLYSINEINDKFFVDIDTHLPNLRHLKVINADISDAALNWLSKLSKLETISLFNLSDGSTISESSVWSIVDNCPKISSIKLFFSSLPVGPSNHQIDARIQSIKWKLMPSTCYTVYLCSQSTGALIHSSLTHISYALLITPTSTPFHQNYLRVSNKWKLRASGSH</sequence>
<evidence type="ECO:0000313" key="2">
    <source>
        <dbReference type="EMBL" id="CAD7640038.1"/>
    </source>
</evidence>
<protein>
    <recommendedName>
        <fullName evidence="1">F-box domain-containing protein</fullName>
    </recommendedName>
</protein>
<proteinExistence type="predicted"/>
<dbReference type="Gene3D" id="3.80.10.10">
    <property type="entry name" value="Ribonuclease Inhibitor"/>
    <property type="match status" value="1"/>
</dbReference>